<dbReference type="Gene3D" id="2.160.10.10">
    <property type="entry name" value="Hexapeptide repeat proteins"/>
    <property type="match status" value="1"/>
</dbReference>
<accession>A0ABV6IS10</accession>
<dbReference type="GO" id="GO:0016746">
    <property type="term" value="F:acyltransferase activity"/>
    <property type="evidence" value="ECO:0007669"/>
    <property type="project" value="UniProtKB-KW"/>
</dbReference>
<sequence>MKKGKLLKGLMRVGTPGILVTAYFFLKSRAQVSTRAEVDMSSNITLGRSCVVGSFSKIKASEGPLVIGDRGGIANGCFISAGEKGIFIGDNFICGPNVNIVGQAYVYREKNKHLEDQGIVSRGIKIGNNVWIGSGSTITDGAVIGDNTIIVAGSLVNRKYPNDVILQGSPAKIILRR</sequence>
<dbReference type="InterPro" id="IPR051159">
    <property type="entry name" value="Hexapeptide_acetyltransf"/>
</dbReference>
<dbReference type="CDD" id="cd04647">
    <property type="entry name" value="LbH_MAT_like"/>
    <property type="match status" value="1"/>
</dbReference>
<dbReference type="PANTHER" id="PTHR23416">
    <property type="entry name" value="SIALIC ACID SYNTHASE-RELATED"/>
    <property type="match status" value="1"/>
</dbReference>
<keyword evidence="1" id="KW-0012">Acyltransferase</keyword>
<proteinExistence type="predicted"/>
<dbReference type="InterPro" id="IPR011004">
    <property type="entry name" value="Trimer_LpxA-like_sf"/>
</dbReference>
<evidence type="ECO:0000313" key="2">
    <source>
        <dbReference type="Proteomes" id="UP001589789"/>
    </source>
</evidence>
<dbReference type="InterPro" id="IPR001451">
    <property type="entry name" value="Hexapep"/>
</dbReference>
<evidence type="ECO:0000313" key="1">
    <source>
        <dbReference type="EMBL" id="MFC0386393.1"/>
    </source>
</evidence>
<gene>
    <name evidence="1" type="ORF">ACFFIC_12705</name>
</gene>
<keyword evidence="1" id="KW-0808">Transferase</keyword>
<organism evidence="1 2">
    <name type="scientific">Muricoccus vinaceus</name>
    <dbReference type="NCBI Taxonomy" id="424704"/>
    <lineage>
        <taxon>Bacteria</taxon>
        <taxon>Pseudomonadati</taxon>
        <taxon>Pseudomonadota</taxon>
        <taxon>Alphaproteobacteria</taxon>
        <taxon>Acetobacterales</taxon>
        <taxon>Roseomonadaceae</taxon>
        <taxon>Muricoccus</taxon>
    </lineage>
</organism>
<dbReference type="SUPFAM" id="SSF51161">
    <property type="entry name" value="Trimeric LpxA-like enzymes"/>
    <property type="match status" value="1"/>
</dbReference>
<dbReference type="RefSeq" id="WP_377050816.1">
    <property type="nucleotide sequence ID" value="NZ_JBHLVZ010000032.1"/>
</dbReference>
<dbReference type="Pfam" id="PF00132">
    <property type="entry name" value="Hexapep"/>
    <property type="match status" value="1"/>
</dbReference>
<keyword evidence="2" id="KW-1185">Reference proteome</keyword>
<name>A0ABV6IS10_9PROT</name>
<reference evidence="1 2" key="1">
    <citation type="submission" date="2024-09" db="EMBL/GenBank/DDBJ databases">
        <authorList>
            <person name="Sun Q."/>
            <person name="Mori K."/>
        </authorList>
    </citation>
    <scope>NUCLEOTIDE SEQUENCE [LARGE SCALE GENOMIC DNA]</scope>
    <source>
        <strain evidence="1 2">CCM 7468</strain>
    </source>
</reference>
<dbReference type="EMBL" id="JBHLVZ010000032">
    <property type="protein sequence ID" value="MFC0386393.1"/>
    <property type="molecule type" value="Genomic_DNA"/>
</dbReference>
<dbReference type="Proteomes" id="UP001589789">
    <property type="component" value="Unassembled WGS sequence"/>
</dbReference>
<protein>
    <submittedName>
        <fullName evidence="1">Acyltransferase</fullName>
    </submittedName>
</protein>
<comment type="caution">
    <text evidence="1">The sequence shown here is derived from an EMBL/GenBank/DDBJ whole genome shotgun (WGS) entry which is preliminary data.</text>
</comment>